<evidence type="ECO:0000313" key="2">
    <source>
        <dbReference type="Proteomes" id="UP000077315"/>
    </source>
</evidence>
<dbReference type="InParanoid" id="A0A167PL63"/>
<sequence length="113" mass="12914">MACCKVNCNQHVRFVSRVLNQLKIQKIIIISKTEKEFLSLTCSRPVQPEAEVVSAWFNRESTHDSVEFFLYATDDSVYPLQEPDLHGFLTLTPEIDYDDPPVDTSSTHEPQAI</sequence>
<organism evidence="1 2">
    <name type="scientific">Phycomyces blakesleeanus (strain ATCC 8743b / DSM 1359 / FGSC 10004 / NBRC 33097 / NRRL 1555)</name>
    <dbReference type="NCBI Taxonomy" id="763407"/>
    <lineage>
        <taxon>Eukaryota</taxon>
        <taxon>Fungi</taxon>
        <taxon>Fungi incertae sedis</taxon>
        <taxon>Mucoromycota</taxon>
        <taxon>Mucoromycotina</taxon>
        <taxon>Mucoromycetes</taxon>
        <taxon>Mucorales</taxon>
        <taxon>Phycomycetaceae</taxon>
        <taxon>Phycomyces</taxon>
    </lineage>
</organism>
<name>A0A167PL63_PHYB8</name>
<keyword evidence="2" id="KW-1185">Reference proteome</keyword>
<dbReference type="AlphaFoldDB" id="A0A167PL63"/>
<dbReference type="RefSeq" id="XP_018296197.1">
    <property type="nucleotide sequence ID" value="XM_018438147.1"/>
</dbReference>
<dbReference type="GeneID" id="28999053"/>
<gene>
    <name evidence="1" type="ORF">PHYBLDRAFT_179451</name>
</gene>
<evidence type="ECO:0000313" key="1">
    <source>
        <dbReference type="EMBL" id="OAD78157.1"/>
    </source>
</evidence>
<protein>
    <submittedName>
        <fullName evidence="1">Uncharacterized protein</fullName>
    </submittedName>
</protein>
<accession>A0A167PL63</accession>
<dbReference type="EMBL" id="KV440973">
    <property type="protein sequence ID" value="OAD78157.1"/>
    <property type="molecule type" value="Genomic_DNA"/>
</dbReference>
<dbReference type="Proteomes" id="UP000077315">
    <property type="component" value="Unassembled WGS sequence"/>
</dbReference>
<dbReference type="VEuPathDB" id="FungiDB:PHYBLDRAFT_179451"/>
<proteinExistence type="predicted"/>
<reference evidence="2" key="1">
    <citation type="submission" date="2015-06" db="EMBL/GenBank/DDBJ databases">
        <title>Expansion of signal transduction pathways in fungi by whole-genome duplication.</title>
        <authorList>
            <consortium name="DOE Joint Genome Institute"/>
            <person name="Corrochano L.M."/>
            <person name="Kuo A."/>
            <person name="Marcet-Houben M."/>
            <person name="Polaino S."/>
            <person name="Salamov A."/>
            <person name="Villalobos J.M."/>
            <person name="Alvarez M.I."/>
            <person name="Avalos J."/>
            <person name="Benito E.P."/>
            <person name="Benoit I."/>
            <person name="Burger G."/>
            <person name="Camino L.P."/>
            <person name="Canovas D."/>
            <person name="Cerda-Olmedo E."/>
            <person name="Cheng J.-F."/>
            <person name="Dominguez A."/>
            <person name="Elias M."/>
            <person name="Eslava A.P."/>
            <person name="Glaser F."/>
            <person name="Grimwood J."/>
            <person name="Gutierrez G."/>
            <person name="Heitman J."/>
            <person name="Henrissat B."/>
            <person name="Iturriaga E.A."/>
            <person name="Lang B.F."/>
            <person name="Lavin J.L."/>
            <person name="Lee S."/>
            <person name="Li W."/>
            <person name="Lindquist E."/>
            <person name="Lopez-Garcia S."/>
            <person name="Luque E.M."/>
            <person name="Marcos A.T."/>
            <person name="Martin J."/>
            <person name="McCluskey K."/>
            <person name="Medina H.R."/>
            <person name="Miralles-Duran A."/>
            <person name="Miyazaki A."/>
            <person name="Munoz-Torres E."/>
            <person name="Oguiza J.A."/>
            <person name="Ohm R."/>
            <person name="Olmedo M."/>
            <person name="Orejas M."/>
            <person name="Ortiz-Castellanos L."/>
            <person name="Pisabarro A.G."/>
            <person name="Rodriguez-Romero J."/>
            <person name="Ruiz-Herrera J."/>
            <person name="Ruiz-Vazquez R."/>
            <person name="Sanz C."/>
            <person name="Schackwitz W."/>
            <person name="Schmutz J."/>
            <person name="Shahriari M."/>
            <person name="Shelest E."/>
            <person name="Silva-Franco F."/>
            <person name="Soanes D."/>
            <person name="Syed K."/>
            <person name="Tagua V.G."/>
            <person name="Talbot N.J."/>
            <person name="Thon M."/>
            <person name="De vries R.P."/>
            <person name="Wiebenga A."/>
            <person name="Yadav J.S."/>
            <person name="Braun E.L."/>
            <person name="Baker S."/>
            <person name="Garre V."/>
            <person name="Horwitz B."/>
            <person name="Torres-Martinez S."/>
            <person name="Idnurm A."/>
            <person name="Herrera-Estrella A."/>
            <person name="Gabaldon T."/>
            <person name="Grigoriev I.V."/>
        </authorList>
    </citation>
    <scope>NUCLEOTIDE SEQUENCE [LARGE SCALE GENOMIC DNA]</scope>
    <source>
        <strain evidence="2">NRRL 1555(-)</strain>
    </source>
</reference>